<protein>
    <submittedName>
        <fullName evidence="2">Uncharacterized protein</fullName>
    </submittedName>
</protein>
<dbReference type="AlphaFoldDB" id="A0A0E0HZN4"/>
<dbReference type="Gramene" id="ONIVA07G10060.2">
    <property type="protein sequence ID" value="ONIVA07G10060.2"/>
    <property type="gene ID" value="ONIVA07G10060"/>
</dbReference>
<sequence>MKNSRGWDPPRHCWIQKYALEQEVSILAAGPAGGPPAAPQHRGQPAGGTVAPGAARFHCTAKAGQRRASGACRRVGSCGCHMGKASRAGKRRGPRRHLWALLRDSDGSCWGRDPHLFLLAWPRGLGGAGASPSWDVALAASEIAGMGHRGWKKQDGGKDGRIISFSVILFWCP</sequence>
<feature type="region of interest" description="Disordered" evidence="1">
    <location>
        <begin position="30"/>
        <end position="49"/>
    </location>
</feature>
<evidence type="ECO:0000313" key="2">
    <source>
        <dbReference type="EnsemblPlants" id="ONIVA07G10060.2"/>
    </source>
</evidence>
<proteinExistence type="predicted"/>
<accession>A0A0E0HZN4</accession>
<reference evidence="2" key="2">
    <citation type="submission" date="2018-04" db="EMBL/GenBank/DDBJ databases">
        <title>OnivRS2 (Oryza nivara Reference Sequence Version 2).</title>
        <authorList>
            <person name="Zhang J."/>
            <person name="Kudrna D."/>
            <person name="Lee S."/>
            <person name="Talag J."/>
            <person name="Rajasekar S."/>
            <person name="Welchert J."/>
            <person name="Hsing Y.-I."/>
            <person name="Wing R.A."/>
        </authorList>
    </citation>
    <scope>NUCLEOTIDE SEQUENCE [LARGE SCALE GENOMIC DNA]</scope>
    <source>
        <strain evidence="2">SL10</strain>
    </source>
</reference>
<evidence type="ECO:0000313" key="3">
    <source>
        <dbReference type="Proteomes" id="UP000006591"/>
    </source>
</evidence>
<dbReference type="Proteomes" id="UP000006591">
    <property type="component" value="Chromosome 7"/>
</dbReference>
<feature type="compositionally biased region" description="Low complexity" evidence="1">
    <location>
        <begin position="39"/>
        <end position="48"/>
    </location>
</feature>
<name>A0A0E0HZN4_ORYNI</name>
<reference evidence="2" key="1">
    <citation type="submission" date="2015-04" db="UniProtKB">
        <authorList>
            <consortium name="EnsemblPlants"/>
        </authorList>
    </citation>
    <scope>IDENTIFICATION</scope>
    <source>
        <strain evidence="2">SL10</strain>
    </source>
</reference>
<keyword evidence="3" id="KW-1185">Reference proteome</keyword>
<evidence type="ECO:0000256" key="1">
    <source>
        <dbReference type="SAM" id="MobiDB-lite"/>
    </source>
</evidence>
<organism evidence="2">
    <name type="scientific">Oryza nivara</name>
    <name type="common">Indian wild rice</name>
    <name type="synonym">Oryza sativa f. spontanea</name>
    <dbReference type="NCBI Taxonomy" id="4536"/>
    <lineage>
        <taxon>Eukaryota</taxon>
        <taxon>Viridiplantae</taxon>
        <taxon>Streptophyta</taxon>
        <taxon>Embryophyta</taxon>
        <taxon>Tracheophyta</taxon>
        <taxon>Spermatophyta</taxon>
        <taxon>Magnoliopsida</taxon>
        <taxon>Liliopsida</taxon>
        <taxon>Poales</taxon>
        <taxon>Poaceae</taxon>
        <taxon>BOP clade</taxon>
        <taxon>Oryzoideae</taxon>
        <taxon>Oryzeae</taxon>
        <taxon>Oryzinae</taxon>
        <taxon>Oryza</taxon>
    </lineage>
</organism>
<dbReference type="EnsemblPlants" id="ONIVA07G10060.2">
    <property type="protein sequence ID" value="ONIVA07G10060.2"/>
    <property type="gene ID" value="ONIVA07G10060"/>
</dbReference>
<dbReference type="HOGENOM" id="CLU_1550033_0_0_1"/>